<keyword evidence="3 8" id="KW-0812">Transmembrane</keyword>
<evidence type="ECO:0000256" key="8">
    <source>
        <dbReference type="SAM" id="Phobius"/>
    </source>
</evidence>
<evidence type="ECO:0000256" key="4">
    <source>
        <dbReference type="ARBA" id="ARBA00022741"/>
    </source>
</evidence>
<keyword evidence="11" id="KW-1185">Reference proteome</keyword>
<feature type="domain" description="ABC transporter" evidence="9">
    <location>
        <begin position="454"/>
        <end position="680"/>
    </location>
</feature>
<dbReference type="InterPro" id="IPR003593">
    <property type="entry name" value="AAA+_ATPase"/>
</dbReference>
<dbReference type="GO" id="GO:0005324">
    <property type="term" value="F:long-chain fatty acid transmembrane transporter activity"/>
    <property type="evidence" value="ECO:0007669"/>
    <property type="project" value="TreeGrafter"/>
</dbReference>
<dbReference type="SUPFAM" id="SSF90123">
    <property type="entry name" value="ABC transporter transmembrane region"/>
    <property type="match status" value="1"/>
</dbReference>
<keyword evidence="2" id="KW-0813">Transport</keyword>
<dbReference type="InterPro" id="IPR011527">
    <property type="entry name" value="ABC1_TM_dom"/>
</dbReference>
<dbReference type="STRING" id="67003.A0A1X0NJ54"/>
<dbReference type="RefSeq" id="XP_028878848.1">
    <property type="nucleotide sequence ID" value="XM_029029860.1"/>
</dbReference>
<accession>A0A1X0NJ54</accession>
<dbReference type="Gene3D" id="1.20.1560.10">
    <property type="entry name" value="ABC transporter type 1, transmembrane domain"/>
    <property type="match status" value="1"/>
</dbReference>
<dbReference type="GO" id="GO:0016887">
    <property type="term" value="F:ATP hydrolysis activity"/>
    <property type="evidence" value="ECO:0007669"/>
    <property type="project" value="InterPro"/>
</dbReference>
<dbReference type="PANTHER" id="PTHR11384:SF67">
    <property type="entry name" value="ATP-BINDING CASSETTE SUB-FAMILY D MEMBER 1"/>
    <property type="match status" value="1"/>
</dbReference>
<evidence type="ECO:0000259" key="9">
    <source>
        <dbReference type="PROSITE" id="PS50893"/>
    </source>
</evidence>
<reference evidence="10 11" key="1">
    <citation type="submission" date="2017-03" db="EMBL/GenBank/DDBJ databases">
        <title>An alternative strategy for trypanosome survival in the mammalian bloodstream revealed through genome and transcriptome analysis of the ubiquitous bovine parasite Trypanosoma (Megatrypanum) theileri.</title>
        <authorList>
            <person name="Kelly S."/>
            <person name="Ivens A."/>
            <person name="Mott A."/>
            <person name="O'Neill E."/>
            <person name="Emms D."/>
            <person name="Macleod O."/>
            <person name="Voorheis P."/>
            <person name="Matthews J."/>
            <person name="Matthews K."/>
            <person name="Carrington M."/>
        </authorList>
    </citation>
    <scope>NUCLEOTIDE SEQUENCE [LARGE SCALE GENOMIC DNA]</scope>
    <source>
        <strain evidence="10">Edinburgh</strain>
    </source>
</reference>
<dbReference type="EMBL" id="NBCO01000041">
    <property type="protein sequence ID" value="ORC84782.1"/>
    <property type="molecule type" value="Genomic_DNA"/>
</dbReference>
<dbReference type="GO" id="GO:0005778">
    <property type="term" value="C:peroxisomal membrane"/>
    <property type="evidence" value="ECO:0007669"/>
    <property type="project" value="TreeGrafter"/>
</dbReference>
<evidence type="ECO:0000256" key="7">
    <source>
        <dbReference type="ARBA" id="ARBA00023136"/>
    </source>
</evidence>
<dbReference type="GO" id="GO:0006635">
    <property type="term" value="P:fatty acid beta-oxidation"/>
    <property type="evidence" value="ECO:0007669"/>
    <property type="project" value="TreeGrafter"/>
</dbReference>
<gene>
    <name evidence="10" type="ORF">TM35_000411520</name>
</gene>
<evidence type="ECO:0000313" key="11">
    <source>
        <dbReference type="Proteomes" id="UP000192257"/>
    </source>
</evidence>
<dbReference type="Pfam" id="PF00005">
    <property type="entry name" value="ABC_tran"/>
    <property type="match status" value="1"/>
</dbReference>
<evidence type="ECO:0000256" key="5">
    <source>
        <dbReference type="ARBA" id="ARBA00022840"/>
    </source>
</evidence>
<evidence type="ECO:0000256" key="2">
    <source>
        <dbReference type="ARBA" id="ARBA00022448"/>
    </source>
</evidence>
<dbReference type="CDD" id="cd03223">
    <property type="entry name" value="ABCD_peroxisomal_ALDP"/>
    <property type="match status" value="1"/>
</dbReference>
<dbReference type="GeneID" id="39989640"/>
<dbReference type="AlphaFoldDB" id="A0A1X0NJ54"/>
<dbReference type="PROSITE" id="PS50893">
    <property type="entry name" value="ABC_TRANSPORTER_2"/>
    <property type="match status" value="1"/>
</dbReference>
<dbReference type="GO" id="GO:0005524">
    <property type="term" value="F:ATP binding"/>
    <property type="evidence" value="ECO:0007669"/>
    <property type="project" value="UniProtKB-KW"/>
</dbReference>
<keyword evidence="4" id="KW-0547">Nucleotide-binding</keyword>
<evidence type="ECO:0000313" key="10">
    <source>
        <dbReference type="EMBL" id="ORC84782.1"/>
    </source>
</evidence>
<dbReference type="InterPro" id="IPR050835">
    <property type="entry name" value="ABC_transporter_sub-D"/>
</dbReference>
<comment type="similarity">
    <text evidence="1">Belongs to the ABC transporter superfamily. ABCD family. Peroxisomal fatty acyl CoA transporter (TC 3.A.1.203) subfamily.</text>
</comment>
<dbReference type="SMART" id="SM00382">
    <property type="entry name" value="AAA"/>
    <property type="match status" value="1"/>
</dbReference>
<dbReference type="OrthoDB" id="422637at2759"/>
<organism evidence="10 11">
    <name type="scientific">Trypanosoma theileri</name>
    <dbReference type="NCBI Taxonomy" id="67003"/>
    <lineage>
        <taxon>Eukaryota</taxon>
        <taxon>Discoba</taxon>
        <taxon>Euglenozoa</taxon>
        <taxon>Kinetoplastea</taxon>
        <taxon>Metakinetoplastina</taxon>
        <taxon>Trypanosomatida</taxon>
        <taxon>Trypanosomatidae</taxon>
        <taxon>Trypanosoma</taxon>
    </lineage>
</organism>
<proteinExistence type="inferred from homology"/>
<protein>
    <submittedName>
        <fullName evidence="10">70 kDa peroxisomal membrane protein</fullName>
    </submittedName>
</protein>
<evidence type="ECO:0000256" key="6">
    <source>
        <dbReference type="ARBA" id="ARBA00022989"/>
    </source>
</evidence>
<dbReference type="VEuPathDB" id="TriTrypDB:TM35_000411520"/>
<dbReference type="InterPro" id="IPR027417">
    <property type="entry name" value="P-loop_NTPase"/>
</dbReference>
<dbReference type="Pfam" id="PF06472">
    <property type="entry name" value="ABC_membrane_2"/>
    <property type="match status" value="1"/>
</dbReference>
<dbReference type="PANTHER" id="PTHR11384">
    <property type="entry name" value="ATP-BINDING CASSETTE, SUB-FAMILY D MEMBER"/>
    <property type="match status" value="1"/>
</dbReference>
<dbReference type="GO" id="GO:0042760">
    <property type="term" value="P:very long-chain fatty acid catabolic process"/>
    <property type="evidence" value="ECO:0007669"/>
    <property type="project" value="TreeGrafter"/>
</dbReference>
<dbReference type="GO" id="GO:0015910">
    <property type="term" value="P:long-chain fatty acid import into peroxisome"/>
    <property type="evidence" value="ECO:0007669"/>
    <property type="project" value="TreeGrafter"/>
</dbReference>
<name>A0A1X0NJ54_9TRYP</name>
<dbReference type="InterPro" id="IPR036640">
    <property type="entry name" value="ABC1_TM_sf"/>
</dbReference>
<dbReference type="GO" id="GO:0007031">
    <property type="term" value="P:peroxisome organization"/>
    <property type="evidence" value="ECO:0007669"/>
    <property type="project" value="TreeGrafter"/>
</dbReference>
<keyword evidence="6 8" id="KW-1133">Transmembrane helix</keyword>
<evidence type="ECO:0000256" key="3">
    <source>
        <dbReference type="ARBA" id="ARBA00022692"/>
    </source>
</evidence>
<dbReference type="Gene3D" id="3.40.50.300">
    <property type="entry name" value="P-loop containing nucleotide triphosphate hydrolases"/>
    <property type="match status" value="1"/>
</dbReference>
<evidence type="ECO:0000256" key="1">
    <source>
        <dbReference type="ARBA" id="ARBA00008575"/>
    </source>
</evidence>
<sequence>MSTFLEACKEYCVSRSSDKVLCRWLCGSAAAVAVALLTAPSRESAMARVNSTKREIPVVKQKEEEEEEKEDKEDKGGKYEEEFNKRKYSNTSISSFKRFLFLLRLAFPSLRSQESGMLLIVSVLLLLRTYLSLRISRISGKLSRDVISCDPASLVKSLIVFFMWCIPTALTNSSIRFCMDTLSLQLQLNVTRYFHEKYLDNKVFFHLAGSHDVEEVDQRITQDIDQWSRNVTSLYTSLFKPIVDIILFSYRVILVGGARSPLLVFAYYNTFAAIAYVLSPNIEEMVDEQLARNGALVTAHQRLIPFAEEVVMTGGQTFHEDLMNRYLSSIVRYDQWASFVRSRYALIETIFLKYGSSVLGYAICGAAVFSKNTEGMSAVELTGIFVETSYLFRNLALAVGDLLKSVKKCFVLRALSNRVYALQEGILRATAEVNKINNSNNGSGSGEIARGEHIEFENVSLILPTREVLCKGLSFYVKPGMNLLIVGPNGCGKSSTVRLLGGLWPLESGRIIKPRNDQIYYVPQRPYMSSGTLRDQITYPQLSSEIGVSESTLLDCLEKAMVDDILLKPNITLDSRLSWADDTLSMGEKQKIAMARLFFHRPRFAILDECSSMMDLEVEEQLYSMCRQLGISLITIAHRRSVWRHHNWILRFDGEGGFMFSPISFEEDGNIVLTRVVYASDPSLLQTTVRLDLSQYNE</sequence>
<keyword evidence="7 8" id="KW-0472">Membrane</keyword>
<dbReference type="InterPro" id="IPR003439">
    <property type="entry name" value="ABC_transporter-like_ATP-bd"/>
</dbReference>
<dbReference type="Proteomes" id="UP000192257">
    <property type="component" value="Unassembled WGS sequence"/>
</dbReference>
<dbReference type="SUPFAM" id="SSF52540">
    <property type="entry name" value="P-loop containing nucleoside triphosphate hydrolases"/>
    <property type="match status" value="1"/>
</dbReference>
<dbReference type="GO" id="GO:0140359">
    <property type="term" value="F:ABC-type transporter activity"/>
    <property type="evidence" value="ECO:0007669"/>
    <property type="project" value="InterPro"/>
</dbReference>
<feature type="transmembrane region" description="Helical" evidence="8">
    <location>
        <begin position="21"/>
        <end position="39"/>
    </location>
</feature>
<keyword evidence="5" id="KW-0067">ATP-binding</keyword>
<comment type="caution">
    <text evidence="10">The sequence shown here is derived from an EMBL/GenBank/DDBJ whole genome shotgun (WGS) entry which is preliminary data.</text>
</comment>